<dbReference type="PANTHER" id="PTHR30203:SF24">
    <property type="entry name" value="BLR4935 PROTEIN"/>
    <property type="match status" value="1"/>
</dbReference>
<dbReference type="Gene3D" id="1.20.1600.10">
    <property type="entry name" value="Outer membrane efflux proteins (OEP)"/>
    <property type="match status" value="1"/>
</dbReference>
<sequence length="435" mass="47227">MMRAYRFVSGAVHLLLAAAILVPRGAYGEVHPLNLSRAVEYALANNGELQALRAEKEVARAGVERAALFTNPTLDLSADTGAMTGSSDENTASIGLSQELPTVGKRAKRRAVAERELEEVLQQIADRERLLALEVKSTFAELMLAQKRRELALRAVELNGKLLEITQERLAAGDIPELEVNLARVEVARSEGRKIEAERGLDPLQARLRALLGLPAGDDVGFEGSPERHHLAIPPAELTRLALENRPDLKALRAARAGRDAAVALAEAERIPNVTLGVGYTHERSVDATGLGEEKTRDNLVGIKLSIPIPLFDRNQAGIREARAREQGAGHRLEFARAGVAREVEGDYARLTAADKALDLYVGSILPQLEENLKLTREAYQLGEAGILPVIEEQKKYIEVHDGYLAALAERQTALARLEASVGIDFQNKTSGGAQ</sequence>
<dbReference type="InterPro" id="IPR010131">
    <property type="entry name" value="MdtP/NodT-like"/>
</dbReference>
<evidence type="ECO:0000256" key="1">
    <source>
        <dbReference type="ARBA" id="ARBA00007613"/>
    </source>
</evidence>
<dbReference type="InterPro" id="IPR003423">
    <property type="entry name" value="OMP_efflux"/>
</dbReference>
<dbReference type="EMBL" id="CP071382">
    <property type="protein sequence ID" value="QSV47338.1"/>
    <property type="molecule type" value="Genomic_DNA"/>
</dbReference>
<keyword evidence="3" id="KW-1185">Reference proteome</keyword>
<dbReference type="SUPFAM" id="SSF56954">
    <property type="entry name" value="Outer membrane efflux proteins (OEP)"/>
    <property type="match status" value="1"/>
</dbReference>
<reference evidence="2 3" key="1">
    <citation type="submission" date="2021-03" db="EMBL/GenBank/DDBJ databases">
        <title>Geobacter metallireducens gen. nov. sp. nov., a microorganism capable of coupling the complete oxidation of organic compounds to the reduction of iron and other metals.</title>
        <authorList>
            <person name="Li Y."/>
        </authorList>
    </citation>
    <scope>NUCLEOTIDE SEQUENCE [LARGE SCALE GENOMIC DNA]</scope>
    <source>
        <strain evidence="2 3">Jerry-YX</strain>
    </source>
</reference>
<comment type="similarity">
    <text evidence="1">Belongs to the outer membrane factor (OMF) (TC 1.B.17) family.</text>
</comment>
<name>A0ABX7Q783_9BACT</name>
<dbReference type="RefSeq" id="WP_207165489.1">
    <property type="nucleotide sequence ID" value="NZ_CP071382.1"/>
</dbReference>
<dbReference type="Pfam" id="PF02321">
    <property type="entry name" value="OEP"/>
    <property type="match status" value="2"/>
</dbReference>
<evidence type="ECO:0000313" key="3">
    <source>
        <dbReference type="Proteomes" id="UP000663651"/>
    </source>
</evidence>
<protein>
    <submittedName>
        <fullName evidence="2">TolC family protein</fullName>
    </submittedName>
</protein>
<evidence type="ECO:0000313" key="2">
    <source>
        <dbReference type="EMBL" id="QSV47338.1"/>
    </source>
</evidence>
<accession>A0ABX7Q783</accession>
<dbReference type="Proteomes" id="UP000663651">
    <property type="component" value="Chromosome"/>
</dbReference>
<organism evidence="2 3">
    <name type="scientific">Geobacter benzoatilyticus</name>
    <dbReference type="NCBI Taxonomy" id="2815309"/>
    <lineage>
        <taxon>Bacteria</taxon>
        <taxon>Pseudomonadati</taxon>
        <taxon>Thermodesulfobacteriota</taxon>
        <taxon>Desulfuromonadia</taxon>
        <taxon>Geobacterales</taxon>
        <taxon>Geobacteraceae</taxon>
        <taxon>Geobacter</taxon>
    </lineage>
</organism>
<dbReference type="PANTHER" id="PTHR30203">
    <property type="entry name" value="OUTER MEMBRANE CATION EFFLUX PROTEIN"/>
    <property type="match status" value="1"/>
</dbReference>
<proteinExistence type="inferred from homology"/>
<gene>
    <name evidence="2" type="ORF">JZM60_05150</name>
</gene>